<evidence type="ECO:0000313" key="2">
    <source>
        <dbReference type="EMBL" id="ACB95263.1"/>
    </source>
</evidence>
<dbReference type="InterPro" id="IPR037049">
    <property type="entry name" value="DUF1214_C_sf"/>
</dbReference>
<feature type="domain" description="DUF1214" evidence="1">
    <location>
        <begin position="71"/>
        <end position="164"/>
    </location>
</feature>
<dbReference type="InterPro" id="IPR010621">
    <property type="entry name" value="DUF1214"/>
</dbReference>
<proteinExistence type="predicted"/>
<reference evidence="2 3" key="2">
    <citation type="journal article" date="2010" name="J. Bacteriol.">
        <title>Complete genome sequence of Beijerinckia indica subsp. indica.</title>
        <authorList>
            <person name="Tamas I."/>
            <person name="Dedysh S.N."/>
            <person name="Liesack W."/>
            <person name="Stott M.B."/>
            <person name="Alam M."/>
            <person name="Murrell J.C."/>
            <person name="Dunfield P.F."/>
        </authorList>
    </citation>
    <scope>NUCLEOTIDE SEQUENCE [LARGE SCALE GENOMIC DNA]</scope>
    <source>
        <strain evidence="3">ATCC 9039 / DSM 1715 / NCIMB 8712</strain>
    </source>
</reference>
<dbReference type="PIRSF" id="PIRSF009471">
    <property type="entry name" value="UCP009471"/>
    <property type="match status" value="1"/>
</dbReference>
<evidence type="ECO:0000313" key="3">
    <source>
        <dbReference type="Proteomes" id="UP000001695"/>
    </source>
</evidence>
<dbReference type="eggNOG" id="COG5402">
    <property type="taxonomic scope" value="Bacteria"/>
</dbReference>
<dbReference type="Pfam" id="PF06742">
    <property type="entry name" value="DUF1214"/>
    <property type="match status" value="1"/>
</dbReference>
<protein>
    <recommendedName>
        <fullName evidence="1">DUF1214 domain-containing protein</fullName>
    </recommendedName>
</protein>
<dbReference type="KEGG" id="bid:Bind_1632"/>
<dbReference type="HOGENOM" id="CLU_099815_1_0_5"/>
<dbReference type="AlphaFoldDB" id="B2IC08"/>
<name>B2IC08_BEII9</name>
<dbReference type="RefSeq" id="WP_012384620.1">
    <property type="nucleotide sequence ID" value="NC_010581.1"/>
</dbReference>
<dbReference type="EMBL" id="CP001016">
    <property type="protein sequence ID" value="ACB95263.1"/>
    <property type="molecule type" value="Genomic_DNA"/>
</dbReference>
<sequence length="188" mass="20813">MRTFLGYLLVVLAGLAGGLGLTAFVLDHDLSFGSVRIGPWVDYSGGGDIDPYRRAKLALTGELPLAKGEGSSFIAERDSDGRPLTPSCDYRFIGPVSQGRFWTLTRLAPTGLPHTDPLRKAFTSREILRDSEGQFEIMLSRHARPGNWLPLGQEPFILQLRLYDNELDMVDTALDAPIFPRLVRGHCE</sequence>
<dbReference type="STRING" id="395963.Bind_1632"/>
<dbReference type="Proteomes" id="UP000001695">
    <property type="component" value="Chromosome"/>
</dbReference>
<evidence type="ECO:0000259" key="1">
    <source>
        <dbReference type="Pfam" id="PF06742"/>
    </source>
</evidence>
<dbReference type="OrthoDB" id="7837485at2"/>
<dbReference type="InterPro" id="IPR012038">
    <property type="entry name" value="UCP009471"/>
</dbReference>
<dbReference type="Gene3D" id="2.60.120.600">
    <property type="entry name" value="Domain of unknown function DUF1214, C-terminal domain"/>
    <property type="match status" value="1"/>
</dbReference>
<dbReference type="SUPFAM" id="SSF160935">
    <property type="entry name" value="VPA0735-like"/>
    <property type="match status" value="1"/>
</dbReference>
<organism evidence="2 3">
    <name type="scientific">Beijerinckia indica subsp. indica (strain ATCC 9039 / DSM 1715 / NCIMB 8712)</name>
    <dbReference type="NCBI Taxonomy" id="395963"/>
    <lineage>
        <taxon>Bacteria</taxon>
        <taxon>Pseudomonadati</taxon>
        <taxon>Pseudomonadota</taxon>
        <taxon>Alphaproteobacteria</taxon>
        <taxon>Hyphomicrobiales</taxon>
        <taxon>Beijerinckiaceae</taxon>
        <taxon>Beijerinckia</taxon>
    </lineage>
</organism>
<gene>
    <name evidence="2" type="ordered locus">Bind_1632</name>
</gene>
<keyword evidence="3" id="KW-1185">Reference proteome</keyword>
<reference evidence="3" key="1">
    <citation type="submission" date="2008-03" db="EMBL/GenBank/DDBJ databases">
        <title>Complete sequence of chromosome of Beijerinckia indica subsp. indica ATCC 9039.</title>
        <authorList>
            <consortium name="US DOE Joint Genome Institute"/>
            <person name="Copeland A."/>
            <person name="Lucas S."/>
            <person name="Lapidus A."/>
            <person name="Glavina del Rio T."/>
            <person name="Dalin E."/>
            <person name="Tice H."/>
            <person name="Bruce D."/>
            <person name="Goodwin L."/>
            <person name="Pitluck S."/>
            <person name="LaButti K."/>
            <person name="Schmutz J."/>
            <person name="Larimer F."/>
            <person name="Land M."/>
            <person name="Hauser L."/>
            <person name="Kyrpides N."/>
            <person name="Mikhailova N."/>
            <person name="Dunfield P.F."/>
            <person name="Dedysh S.N."/>
            <person name="Liesack W."/>
            <person name="Saw J.H."/>
            <person name="Alam M."/>
            <person name="Chen Y."/>
            <person name="Murrell J.C."/>
            <person name="Richardson P."/>
        </authorList>
    </citation>
    <scope>NUCLEOTIDE SEQUENCE [LARGE SCALE GENOMIC DNA]</scope>
    <source>
        <strain evidence="3">ATCC 9039 / DSM 1715 / NCIMB 8712</strain>
    </source>
</reference>
<accession>B2IC08</accession>